<keyword evidence="2 13" id="KW-0547">Nucleotide-binding</keyword>
<dbReference type="Proteomes" id="UP000001811">
    <property type="component" value="Chromosome 13"/>
</dbReference>
<evidence type="ECO:0000256" key="3">
    <source>
        <dbReference type="ARBA" id="ARBA00022786"/>
    </source>
</evidence>
<evidence type="ECO:0000313" key="17">
    <source>
        <dbReference type="Proteomes" id="UP000001811"/>
    </source>
</evidence>
<evidence type="ECO:0000256" key="4">
    <source>
        <dbReference type="ARBA" id="ARBA00022840"/>
    </source>
</evidence>
<dbReference type="Ensembl" id="ENSOCUT00000000932.3">
    <property type="protein sequence ID" value="ENSOCUP00000000805.3"/>
    <property type="gene ID" value="ENSOCUG00000000932.4"/>
</dbReference>
<evidence type="ECO:0000256" key="12">
    <source>
        <dbReference type="PROSITE-ProRule" id="PRU10133"/>
    </source>
</evidence>
<gene>
    <name evidence="16" type="primary">UBE2U</name>
</gene>
<protein>
    <recommendedName>
        <fullName evidence="8">Ubiquitin-conjugating enzyme E2 U</fullName>
    </recommendedName>
    <alternativeName>
        <fullName evidence="9">E2 ubiquitin-conjugating enzyme U</fullName>
    </alternativeName>
    <alternativeName>
        <fullName evidence="11">Ubiquitin carrier protein U</fullName>
    </alternativeName>
    <alternativeName>
        <fullName evidence="10">Ubiquitin-protein ligase U</fullName>
    </alternativeName>
</protein>
<evidence type="ECO:0000256" key="5">
    <source>
        <dbReference type="ARBA" id="ARBA00022843"/>
    </source>
</evidence>
<dbReference type="GeneTree" id="ENSGT00940000162256"/>
<organism evidence="16 17">
    <name type="scientific">Oryctolagus cuniculus</name>
    <name type="common">Rabbit</name>
    <dbReference type="NCBI Taxonomy" id="9986"/>
    <lineage>
        <taxon>Eukaryota</taxon>
        <taxon>Metazoa</taxon>
        <taxon>Chordata</taxon>
        <taxon>Craniata</taxon>
        <taxon>Vertebrata</taxon>
        <taxon>Euteleostomi</taxon>
        <taxon>Mammalia</taxon>
        <taxon>Eutheria</taxon>
        <taxon>Euarchontoglires</taxon>
        <taxon>Glires</taxon>
        <taxon>Lagomorpha</taxon>
        <taxon>Leporidae</taxon>
        <taxon>Oryctolagus</taxon>
    </lineage>
</organism>
<evidence type="ECO:0000256" key="6">
    <source>
        <dbReference type="ARBA" id="ARBA00043952"/>
    </source>
</evidence>
<feature type="compositionally biased region" description="Acidic residues" evidence="14">
    <location>
        <begin position="292"/>
        <end position="303"/>
    </location>
</feature>
<evidence type="ECO:0000256" key="14">
    <source>
        <dbReference type="SAM" id="MobiDB-lite"/>
    </source>
</evidence>
<dbReference type="PaxDb" id="9986-ENSOCUP00000000805"/>
<evidence type="ECO:0000313" key="16">
    <source>
        <dbReference type="Ensembl" id="ENSOCUP00000000805.3"/>
    </source>
</evidence>
<dbReference type="InterPro" id="IPR023313">
    <property type="entry name" value="UBQ-conjugating_AS"/>
</dbReference>
<dbReference type="InterPro" id="IPR016135">
    <property type="entry name" value="UBQ-conjugating_enzyme/RWD"/>
</dbReference>
<dbReference type="AlphaFoldDB" id="G1SED1"/>
<dbReference type="GeneID" id="100356820"/>
<comment type="pathway">
    <text evidence="6">Protein modification.</text>
</comment>
<keyword evidence="5" id="KW-0832">Ubl conjugation</keyword>
<dbReference type="CTD" id="148581"/>
<dbReference type="FunFam" id="3.10.110.10:FF:000067">
    <property type="entry name" value="ubiquitin-conjugating enzyme E2 U isoform X1"/>
    <property type="match status" value="1"/>
</dbReference>
<dbReference type="OrthoDB" id="9978460at2759"/>
<evidence type="ECO:0000256" key="10">
    <source>
        <dbReference type="ARBA" id="ARBA00077510"/>
    </source>
</evidence>
<dbReference type="PANTHER" id="PTHR24067">
    <property type="entry name" value="UBIQUITIN-CONJUGATING ENZYME E2"/>
    <property type="match status" value="1"/>
</dbReference>
<dbReference type="PROSITE" id="PS00183">
    <property type="entry name" value="UBC_1"/>
    <property type="match status" value="1"/>
</dbReference>
<feature type="active site" description="Glycyl thioester intermediate" evidence="12">
    <location>
        <position position="89"/>
    </location>
</feature>
<evidence type="ECO:0000256" key="11">
    <source>
        <dbReference type="ARBA" id="ARBA00082135"/>
    </source>
</evidence>
<dbReference type="InterPro" id="IPR050113">
    <property type="entry name" value="Ub_conjugating_enzyme"/>
</dbReference>
<comment type="similarity">
    <text evidence="13">Belongs to the ubiquitin-conjugating enzyme family.</text>
</comment>
<accession>G1SED1</accession>
<dbReference type="GO" id="GO:0005524">
    <property type="term" value="F:ATP binding"/>
    <property type="evidence" value="ECO:0007669"/>
    <property type="project" value="UniProtKB-UniRule"/>
</dbReference>
<reference evidence="16" key="3">
    <citation type="submission" date="2025-09" db="UniProtKB">
        <authorList>
            <consortium name="Ensembl"/>
        </authorList>
    </citation>
    <scope>IDENTIFICATION</scope>
    <source>
        <strain evidence="16">Thorbecke</strain>
    </source>
</reference>
<dbReference type="KEGG" id="ocu:100356820"/>
<evidence type="ECO:0000256" key="2">
    <source>
        <dbReference type="ARBA" id="ARBA00022741"/>
    </source>
</evidence>
<name>G1SED1_RABIT</name>
<feature type="domain" description="UBC core" evidence="15">
    <location>
        <begin position="4"/>
        <end position="153"/>
    </location>
</feature>
<sequence>MNRRVFLLLEKHFQEFRENNYTGITAFPTSEDMMEWEAEIEGLQDSMWQGLIFELTIDFTPEYNFVPPVVKFRTIPFHPNVDPYTGQPCIDFLDNPEKWNTSYTLSSILLTLQVMLSNPGLEQPVNLEAAQMLIENESVYRTLLQRLFHKSCESKDDGQELPKDSQKLSRPIKTISFYEYHKTWSGIATSKASEFYKTPLLKDPEFLGQYYKWKKIDLQYPKEWKLKYAATKARFSRETRMHGHVSPSTKRMHRLPTTIDDAYPESQTNSDVTDSNEKEAGWKSEASSFNSDTEEDWEEEVDDLVAWTNTLNTEALEEQA</sequence>
<evidence type="ECO:0000256" key="7">
    <source>
        <dbReference type="ARBA" id="ARBA00053619"/>
    </source>
</evidence>
<reference evidence="16 17" key="1">
    <citation type="journal article" date="2011" name="Nature">
        <title>A high-resolution map of human evolutionary constraint using 29 mammals.</title>
        <authorList>
            <person name="Lindblad-Toh K."/>
            <person name="Garber M."/>
            <person name="Zuk O."/>
            <person name="Lin M.F."/>
            <person name="Parker B.J."/>
            <person name="Washietl S."/>
            <person name="Kheradpour P."/>
            <person name="Ernst J."/>
            <person name="Jordan G."/>
            <person name="Mauceli E."/>
            <person name="Ward L.D."/>
            <person name="Lowe C.B."/>
            <person name="Holloway A.K."/>
            <person name="Clamp M."/>
            <person name="Gnerre S."/>
            <person name="Alfoldi J."/>
            <person name="Beal K."/>
            <person name="Chang J."/>
            <person name="Clawson H."/>
            <person name="Cuff J."/>
            <person name="Di Palma F."/>
            <person name="Fitzgerald S."/>
            <person name="Flicek P."/>
            <person name="Guttman M."/>
            <person name="Hubisz M.J."/>
            <person name="Jaffe D.B."/>
            <person name="Jungreis I."/>
            <person name="Kent W.J."/>
            <person name="Kostka D."/>
            <person name="Lara M."/>
            <person name="Martins A.L."/>
            <person name="Massingham T."/>
            <person name="Moltke I."/>
            <person name="Raney B.J."/>
            <person name="Rasmussen M.D."/>
            <person name="Robinson J."/>
            <person name="Stark A."/>
            <person name="Vilella A.J."/>
            <person name="Wen J."/>
            <person name="Xie X."/>
            <person name="Zody M.C."/>
            <person name="Baldwin J."/>
            <person name="Bloom T."/>
            <person name="Chin C.W."/>
            <person name="Heiman D."/>
            <person name="Nicol R."/>
            <person name="Nusbaum C."/>
            <person name="Young S."/>
            <person name="Wilkinson J."/>
            <person name="Worley K.C."/>
            <person name="Kovar C.L."/>
            <person name="Muzny D.M."/>
            <person name="Gibbs R.A."/>
            <person name="Cree A."/>
            <person name="Dihn H.H."/>
            <person name="Fowler G."/>
            <person name="Jhangiani S."/>
            <person name="Joshi V."/>
            <person name="Lee S."/>
            <person name="Lewis L.R."/>
            <person name="Nazareth L.V."/>
            <person name="Okwuonu G."/>
            <person name="Santibanez J."/>
            <person name="Warren W.C."/>
            <person name="Mardis E.R."/>
            <person name="Weinstock G.M."/>
            <person name="Wilson R.K."/>
            <person name="Delehaunty K."/>
            <person name="Dooling D."/>
            <person name="Fronik C."/>
            <person name="Fulton L."/>
            <person name="Fulton B."/>
            <person name="Graves T."/>
            <person name="Minx P."/>
            <person name="Sodergren E."/>
            <person name="Birney E."/>
            <person name="Margulies E.H."/>
            <person name="Herrero J."/>
            <person name="Green E.D."/>
            <person name="Haussler D."/>
            <person name="Siepel A."/>
            <person name="Goldman N."/>
            <person name="Pollard K.S."/>
            <person name="Pedersen J.S."/>
            <person name="Lander E.S."/>
            <person name="Kellis M."/>
        </authorList>
    </citation>
    <scope>NUCLEOTIDE SEQUENCE [LARGE SCALE GENOMIC DNA]</scope>
    <source>
        <strain evidence="16 17">Thorbecke inbred</strain>
    </source>
</reference>
<evidence type="ECO:0000256" key="13">
    <source>
        <dbReference type="RuleBase" id="RU362109"/>
    </source>
</evidence>
<dbReference type="SUPFAM" id="SSF54495">
    <property type="entry name" value="UBC-like"/>
    <property type="match status" value="1"/>
</dbReference>
<keyword evidence="17" id="KW-1185">Reference proteome</keyword>
<proteinExistence type="inferred from homology"/>
<feature type="region of interest" description="Disordered" evidence="14">
    <location>
        <begin position="239"/>
        <end position="320"/>
    </location>
</feature>
<dbReference type="SMR" id="G1SED1"/>
<keyword evidence="1" id="KW-0808">Transferase</keyword>
<evidence type="ECO:0000256" key="9">
    <source>
        <dbReference type="ARBA" id="ARBA00076315"/>
    </source>
</evidence>
<keyword evidence="3 13" id="KW-0833">Ubl conjugation pathway</keyword>
<evidence type="ECO:0000256" key="8">
    <source>
        <dbReference type="ARBA" id="ARBA00072443"/>
    </source>
</evidence>
<dbReference type="eggNOG" id="KOG0419">
    <property type="taxonomic scope" value="Eukaryota"/>
</dbReference>
<dbReference type="InterPro" id="IPR000608">
    <property type="entry name" value="UBC"/>
</dbReference>
<dbReference type="CDD" id="cd23806">
    <property type="entry name" value="UBCc_UBE2U"/>
    <property type="match status" value="1"/>
</dbReference>
<dbReference type="Pfam" id="PF00179">
    <property type="entry name" value="UQ_con"/>
    <property type="match status" value="1"/>
</dbReference>
<dbReference type="OMA" id="SEDMMQW"/>
<dbReference type="Bgee" id="ENSOCUG00000000932">
    <property type="expression patterns" value="Expressed in testis and 13 other cell types or tissues"/>
</dbReference>
<comment type="function">
    <text evidence="7">Catalyzes the covalent attachment of ubiquitin to other proteins.</text>
</comment>
<evidence type="ECO:0000256" key="1">
    <source>
        <dbReference type="ARBA" id="ARBA00022679"/>
    </source>
</evidence>
<dbReference type="HOGENOM" id="CLU_076373_0_0_1"/>
<dbReference type="InParanoid" id="G1SED1"/>
<dbReference type="SMART" id="SM00212">
    <property type="entry name" value="UBCc"/>
    <property type="match status" value="1"/>
</dbReference>
<dbReference type="STRING" id="9986.ENSOCUP00000000805"/>
<dbReference type="EMBL" id="AAGW02002371">
    <property type="status" value="NOT_ANNOTATED_CDS"/>
    <property type="molecule type" value="Genomic_DNA"/>
</dbReference>
<keyword evidence="4 13" id="KW-0067">ATP-binding</keyword>
<dbReference type="PROSITE" id="PS50127">
    <property type="entry name" value="UBC_2"/>
    <property type="match status" value="1"/>
</dbReference>
<dbReference type="FunCoup" id="G1SED1">
    <property type="interactions" value="261"/>
</dbReference>
<reference evidence="16" key="2">
    <citation type="submission" date="2025-08" db="UniProtKB">
        <authorList>
            <consortium name="Ensembl"/>
        </authorList>
    </citation>
    <scope>IDENTIFICATION</scope>
    <source>
        <strain evidence="16">Thorbecke</strain>
    </source>
</reference>
<dbReference type="Gene3D" id="3.10.110.10">
    <property type="entry name" value="Ubiquitin Conjugating Enzyme"/>
    <property type="match status" value="1"/>
</dbReference>
<dbReference type="GO" id="GO:0016740">
    <property type="term" value="F:transferase activity"/>
    <property type="evidence" value="ECO:0007669"/>
    <property type="project" value="UniProtKB-KW"/>
</dbReference>
<evidence type="ECO:0000259" key="15">
    <source>
        <dbReference type="PROSITE" id="PS50127"/>
    </source>
</evidence>